<proteinExistence type="predicted"/>
<dbReference type="KEGG" id="pchm:VFPPC_17381"/>
<dbReference type="AlphaFoldDB" id="A0A219ARU1"/>
<dbReference type="EMBL" id="LSBJ02000001">
    <property type="protein sequence ID" value="OWT43470.1"/>
    <property type="molecule type" value="Genomic_DNA"/>
</dbReference>
<keyword evidence="2" id="KW-1185">Reference proteome</keyword>
<protein>
    <submittedName>
        <fullName evidence="1">Uncharacterized protein</fullName>
    </submittedName>
</protein>
<evidence type="ECO:0000313" key="1">
    <source>
        <dbReference type="EMBL" id="OWT43470.1"/>
    </source>
</evidence>
<dbReference type="Proteomes" id="UP000078397">
    <property type="component" value="Unassembled WGS sequence"/>
</dbReference>
<comment type="caution">
    <text evidence="1">The sequence shown here is derived from an EMBL/GenBank/DDBJ whole genome shotgun (WGS) entry which is preliminary data.</text>
</comment>
<dbReference type="RefSeq" id="XP_022285889.1">
    <property type="nucleotide sequence ID" value="XM_022429094.1"/>
</dbReference>
<evidence type="ECO:0000313" key="2">
    <source>
        <dbReference type="Proteomes" id="UP000078397"/>
    </source>
</evidence>
<accession>A0A219ARU1</accession>
<sequence>MVPRLTRLGGDHGVILGLGLSLCWQDCCVNGKRPLQPPTLPCSTPISQSQSTQPVPSWWRNIHWVDSQAETMVKRSLMGMVLVFDCLISEELDVATPNSVPAGRFCHVHVCTEQNGSDYLDEVRGLKCWR</sequence>
<reference evidence="1 2" key="1">
    <citation type="journal article" date="2016" name="PLoS Pathog.">
        <title>Biosynthesis of antibiotic leucinostatins in bio-control fungus Purpureocillium lilacinum and their inhibition on phytophthora revealed by genome mining.</title>
        <authorList>
            <person name="Wang G."/>
            <person name="Liu Z."/>
            <person name="Lin R."/>
            <person name="Li E."/>
            <person name="Mao Z."/>
            <person name="Ling J."/>
            <person name="Yang Y."/>
            <person name="Yin W.B."/>
            <person name="Xie B."/>
        </authorList>
    </citation>
    <scope>NUCLEOTIDE SEQUENCE [LARGE SCALE GENOMIC DNA]</scope>
    <source>
        <strain evidence="1">170</strain>
    </source>
</reference>
<dbReference type="GeneID" id="33936360"/>
<organism evidence="1 2">
    <name type="scientific">Pochonia chlamydosporia 170</name>
    <dbReference type="NCBI Taxonomy" id="1380566"/>
    <lineage>
        <taxon>Eukaryota</taxon>
        <taxon>Fungi</taxon>
        <taxon>Dikarya</taxon>
        <taxon>Ascomycota</taxon>
        <taxon>Pezizomycotina</taxon>
        <taxon>Sordariomycetes</taxon>
        <taxon>Hypocreomycetidae</taxon>
        <taxon>Hypocreales</taxon>
        <taxon>Clavicipitaceae</taxon>
        <taxon>Pochonia</taxon>
    </lineage>
</organism>
<name>A0A219ARU1_METCM</name>
<gene>
    <name evidence="1" type="ORF">VFPPC_17381</name>
</gene>